<feature type="compositionally biased region" description="Basic residues" evidence="5">
    <location>
        <begin position="443"/>
        <end position="452"/>
    </location>
</feature>
<dbReference type="EMBL" id="DF977457">
    <property type="protein sequence ID" value="GAP89179.2"/>
    <property type="molecule type" value="Genomic_DNA"/>
</dbReference>
<feature type="DNA-binding region" description="Fork-head" evidence="4">
    <location>
        <begin position="224"/>
        <end position="319"/>
    </location>
</feature>
<evidence type="ECO:0000313" key="7">
    <source>
        <dbReference type="EMBL" id="GAP89179.2"/>
    </source>
</evidence>
<dbReference type="InterPro" id="IPR030456">
    <property type="entry name" value="TF_fork_head_CS_2"/>
</dbReference>
<dbReference type="GO" id="GO:0005634">
    <property type="term" value="C:nucleus"/>
    <property type="evidence" value="ECO:0007669"/>
    <property type="project" value="UniProtKB-SubCell"/>
</dbReference>
<dbReference type="OMA" id="PNDAGWQ"/>
<dbReference type="InterPro" id="IPR001766">
    <property type="entry name" value="Fork_head_dom"/>
</dbReference>
<evidence type="ECO:0000313" key="8">
    <source>
        <dbReference type="Proteomes" id="UP000054516"/>
    </source>
</evidence>
<dbReference type="GO" id="GO:0000978">
    <property type="term" value="F:RNA polymerase II cis-regulatory region sequence-specific DNA binding"/>
    <property type="evidence" value="ECO:0007669"/>
    <property type="project" value="TreeGrafter"/>
</dbReference>
<name>A0A1W2TLJ7_ROSNE</name>
<evidence type="ECO:0000256" key="1">
    <source>
        <dbReference type="ARBA" id="ARBA00004123"/>
    </source>
</evidence>
<dbReference type="InterPro" id="IPR036390">
    <property type="entry name" value="WH_DNA-bd_sf"/>
</dbReference>
<dbReference type="InterPro" id="IPR036388">
    <property type="entry name" value="WH-like_DNA-bd_sf"/>
</dbReference>
<dbReference type="PANTHER" id="PTHR11829:SF343">
    <property type="entry name" value="FORK-HEAD DOMAIN-CONTAINING PROTEIN"/>
    <property type="match status" value="1"/>
</dbReference>
<reference evidence="7" key="1">
    <citation type="submission" date="2016-03" db="EMBL/GenBank/DDBJ databases">
        <title>Draft genome sequence of Rosellinia necatrix.</title>
        <authorList>
            <person name="Kanematsu S."/>
        </authorList>
    </citation>
    <scope>NUCLEOTIDE SEQUENCE [LARGE SCALE GENOMIC DNA]</scope>
    <source>
        <strain evidence="7">W97</strain>
    </source>
</reference>
<gene>
    <name evidence="7" type="ORF">SAMD00023353_1201050</name>
</gene>
<dbReference type="STRING" id="77044.A0A1W2TLJ7"/>
<feature type="region of interest" description="Disordered" evidence="5">
    <location>
        <begin position="477"/>
        <end position="535"/>
    </location>
</feature>
<keyword evidence="2 4" id="KW-0238">DNA-binding</keyword>
<dbReference type="InterPro" id="IPR050211">
    <property type="entry name" value="FOX_domain-containing"/>
</dbReference>
<keyword evidence="3 4" id="KW-0539">Nucleus</keyword>
<evidence type="ECO:0000256" key="3">
    <source>
        <dbReference type="ARBA" id="ARBA00023242"/>
    </source>
</evidence>
<feature type="region of interest" description="Disordered" evidence="5">
    <location>
        <begin position="541"/>
        <end position="560"/>
    </location>
</feature>
<feature type="compositionally biased region" description="Polar residues" evidence="5">
    <location>
        <begin position="477"/>
        <end position="489"/>
    </location>
</feature>
<evidence type="ECO:0000256" key="4">
    <source>
        <dbReference type="PROSITE-ProRule" id="PRU00089"/>
    </source>
</evidence>
<dbReference type="OrthoDB" id="5954824at2759"/>
<dbReference type="Pfam" id="PF00250">
    <property type="entry name" value="Forkhead"/>
    <property type="match status" value="1"/>
</dbReference>
<feature type="region of interest" description="Disordered" evidence="5">
    <location>
        <begin position="192"/>
        <end position="212"/>
    </location>
</feature>
<dbReference type="PRINTS" id="PR00053">
    <property type="entry name" value="FORKHEAD"/>
</dbReference>
<feature type="domain" description="Fork-head" evidence="6">
    <location>
        <begin position="224"/>
        <end position="319"/>
    </location>
</feature>
<dbReference type="GO" id="GO:0001228">
    <property type="term" value="F:DNA-binding transcription activator activity, RNA polymerase II-specific"/>
    <property type="evidence" value="ECO:0007669"/>
    <property type="project" value="UniProtKB-ARBA"/>
</dbReference>
<dbReference type="PROSITE" id="PS50039">
    <property type="entry name" value="FORK_HEAD_3"/>
    <property type="match status" value="1"/>
</dbReference>
<protein>
    <submittedName>
        <fullName evidence="7">Putative forkhead box protein L2</fullName>
    </submittedName>
</protein>
<dbReference type="FunFam" id="1.10.10.10:FF:000260">
    <property type="entry name" value="Forkhead transcription factor (Sep1)"/>
    <property type="match status" value="1"/>
</dbReference>
<feature type="region of interest" description="Disordered" evidence="5">
    <location>
        <begin position="759"/>
        <end position="778"/>
    </location>
</feature>
<feature type="region of interest" description="Disordered" evidence="5">
    <location>
        <begin position="367"/>
        <end position="464"/>
    </location>
</feature>
<evidence type="ECO:0000259" key="6">
    <source>
        <dbReference type="PROSITE" id="PS50039"/>
    </source>
</evidence>
<dbReference type="PANTHER" id="PTHR11829">
    <property type="entry name" value="FORKHEAD BOX PROTEIN"/>
    <property type="match status" value="1"/>
</dbReference>
<dbReference type="SMART" id="SM00339">
    <property type="entry name" value="FH"/>
    <property type="match status" value="1"/>
</dbReference>
<feature type="region of interest" description="Disordered" evidence="5">
    <location>
        <begin position="637"/>
        <end position="661"/>
    </location>
</feature>
<dbReference type="AlphaFoldDB" id="A0A1W2TLJ7"/>
<dbReference type="Gene3D" id="1.10.10.10">
    <property type="entry name" value="Winged helix-like DNA-binding domain superfamily/Winged helix DNA-binding domain"/>
    <property type="match status" value="1"/>
</dbReference>
<dbReference type="PROSITE" id="PS00658">
    <property type="entry name" value="FORK_HEAD_2"/>
    <property type="match status" value="1"/>
</dbReference>
<dbReference type="SUPFAM" id="SSF46785">
    <property type="entry name" value="Winged helix' DNA-binding domain"/>
    <property type="match status" value="1"/>
</dbReference>
<evidence type="ECO:0000256" key="2">
    <source>
        <dbReference type="ARBA" id="ARBA00023125"/>
    </source>
</evidence>
<keyword evidence="8" id="KW-1185">Reference proteome</keyword>
<organism evidence="7">
    <name type="scientific">Rosellinia necatrix</name>
    <name type="common">White root-rot fungus</name>
    <dbReference type="NCBI Taxonomy" id="77044"/>
    <lineage>
        <taxon>Eukaryota</taxon>
        <taxon>Fungi</taxon>
        <taxon>Dikarya</taxon>
        <taxon>Ascomycota</taxon>
        <taxon>Pezizomycotina</taxon>
        <taxon>Sordariomycetes</taxon>
        <taxon>Xylariomycetidae</taxon>
        <taxon>Xylariales</taxon>
        <taxon>Xylariaceae</taxon>
        <taxon>Rosellinia</taxon>
    </lineage>
</organism>
<dbReference type="Proteomes" id="UP000054516">
    <property type="component" value="Unassembled WGS sequence"/>
</dbReference>
<evidence type="ECO:0000256" key="5">
    <source>
        <dbReference type="SAM" id="MobiDB-lite"/>
    </source>
</evidence>
<feature type="region of interest" description="Disordered" evidence="5">
    <location>
        <begin position="51"/>
        <end position="109"/>
    </location>
</feature>
<dbReference type="CDD" id="cd00059">
    <property type="entry name" value="FH_FOX"/>
    <property type="match status" value="1"/>
</dbReference>
<proteinExistence type="predicted"/>
<accession>A0A1W2TLJ7</accession>
<comment type="subcellular location">
    <subcellularLocation>
        <location evidence="1 4">Nucleus</location>
    </subcellularLocation>
</comment>
<sequence>MQRRAKRCPSSAVNFQCSISLPLASMARQTRFAAPNEPLQIFQDDFQDENYRQPAPSISRAPMPSVGRGHSPRRALQNSSGNLVFNPPNGLRKQHSPFKAGSQTSATPLGLSQNRKLNAINICPPTLDAQATDSIPKKPLMSTFKTVNPRQAGVDKENVHPTLYPAPSPFNMNTEEYYPTQPGKRTLLEAAPITESRQSKRPKIDEPSLPDPTAFPQIYDDGSKPGHSYAQLIGMAILRSPQGKLTLSQIYKWISDTFSFYNPNDAGWQNSIRHNLSLNKAFIKQERPKDDPGKGNYWAIEPGMEQQFMKEKPSRKASAVAENMHIMSMAPPADYSHFETPFFHDGLPPVPTAPQTHATPYLNIMSQTPAISGPEPSSDATIPLSDNACTEDPGDKVQDLDGPGPTSLPSPLAPTILSSPPMPRFVKPESNTPPPARTMPWGSRKRSQKRKHASIDASTSVDDSGYISSLESSALRQQSNALYSSGTKQSRAKGGRGRAEEEIRRLRHSSYDSPTKSRSHGPMPASSSPSRQCRQMLPPTTPVVKIRPPPMQTASVSPNTNLQAHRDHVTSMFESPLRRVSNISDNIANMLPWSPSFLGDSAGEAHIYGLDNYANFGEHEFSFFDDVALDLAIPSETSPTKKSARRPRSDRPHSTSAVGDIVNSSIRRSVTSAPFLGAPSPTPVLSYDSPSKAFEGLSSPSKVFLESPLAANKPNLQLDPKDNDWPQFENSFTPPLFQEETENLLDIAQGFEKIGGGSSVVGPWKASKHPSGRNYATQ</sequence>